<gene>
    <name evidence="4" type="ORF">PAP_09740</name>
</gene>
<dbReference type="HAMAP" id="MF_01940">
    <property type="entry name" value="RNA_CPDase"/>
    <property type="match status" value="1"/>
</dbReference>
<organism evidence="4 5">
    <name type="scientific">Palaeococcus pacificus DY20341</name>
    <dbReference type="NCBI Taxonomy" id="1343739"/>
    <lineage>
        <taxon>Archaea</taxon>
        <taxon>Methanobacteriati</taxon>
        <taxon>Methanobacteriota</taxon>
        <taxon>Thermococci</taxon>
        <taxon>Thermococcales</taxon>
        <taxon>Thermococcaceae</taxon>
        <taxon>Palaeococcus</taxon>
    </lineage>
</organism>
<name>A0A075M0M2_9EURY</name>
<dbReference type="AlphaFoldDB" id="A0A075M0M2"/>
<reference evidence="4 5" key="2">
    <citation type="journal article" date="2015" name="Genome Announc.">
        <title>Complete Genome Sequence of Hyperthermophilic Piezophilic Archaeon Palaeococcus pacificus DY20341T, Isolated from Deep-Sea Hydrothermal Sediments.</title>
        <authorList>
            <person name="Zeng X."/>
            <person name="Jebbar M."/>
            <person name="Shao Z."/>
        </authorList>
    </citation>
    <scope>NUCLEOTIDE SEQUENCE [LARGE SCALE GENOMIC DNA]</scope>
    <source>
        <strain evidence="4 5">DY20341</strain>
    </source>
</reference>
<feature type="active site" description="Proton donor" evidence="2">
    <location>
        <position position="41"/>
    </location>
</feature>
<keyword evidence="1 2" id="KW-0378">Hydrolase</keyword>
<dbReference type="PANTHER" id="PTHR35561">
    <property type="entry name" value="RNA 2',3'-CYCLIC PHOSPHODIESTERASE"/>
    <property type="match status" value="1"/>
</dbReference>
<dbReference type="NCBIfam" id="TIGR02258">
    <property type="entry name" value="2_5_ligase"/>
    <property type="match status" value="1"/>
</dbReference>
<dbReference type="KEGG" id="ppac:PAP_09740"/>
<evidence type="ECO:0000259" key="3">
    <source>
        <dbReference type="Pfam" id="PF02834"/>
    </source>
</evidence>
<dbReference type="InterPro" id="IPR004175">
    <property type="entry name" value="RNA_CPDase"/>
</dbReference>
<evidence type="ECO:0000256" key="2">
    <source>
        <dbReference type="HAMAP-Rule" id="MF_01940"/>
    </source>
</evidence>
<feature type="domain" description="Phosphoesterase HXTX" evidence="3">
    <location>
        <begin position="7"/>
        <end position="92"/>
    </location>
</feature>
<dbReference type="FunFam" id="3.90.1140.10:FF:000009">
    <property type="entry name" value="RNA 2',3'-cyclic phosphodiesterase"/>
    <property type="match status" value="1"/>
</dbReference>
<dbReference type="Gene3D" id="3.90.1140.10">
    <property type="entry name" value="Cyclic phosphodiesterase"/>
    <property type="match status" value="1"/>
</dbReference>
<feature type="domain" description="Phosphoesterase HXTX" evidence="3">
    <location>
        <begin position="98"/>
        <end position="175"/>
    </location>
</feature>
<comment type="similarity">
    <text evidence="2">Belongs to the 2H phosphoesterase superfamily. ThpR family.</text>
</comment>
<dbReference type="SUPFAM" id="SSF55144">
    <property type="entry name" value="LigT-like"/>
    <property type="match status" value="1"/>
</dbReference>
<dbReference type="Pfam" id="PF02834">
    <property type="entry name" value="LigT_PEase"/>
    <property type="match status" value="2"/>
</dbReference>
<sequence length="184" mass="21089">MRAFIAIEINDAVRENLVKAQDKIERAKAAKIKFVEPENLHLTIKFLGEITEEQAKEIGEILEGIAKKYRKHSVKVKGIGVFPSYNYIRVIWAGLEGDEEIKKIAQDVENAMRKLGFKKDKEFVSHITIGRVKYVRDKVELMLTLKELVNEDFGEFTVEAIELRKSTLTPKGPIYETIKRVDLG</sequence>
<dbReference type="GO" id="GO:0008664">
    <property type="term" value="F:RNA 2',3'-cyclic 3'-phosphodiesterase activity"/>
    <property type="evidence" value="ECO:0007669"/>
    <property type="project" value="UniProtKB-EC"/>
</dbReference>
<feature type="short sequence motif" description="HXTX 2" evidence="2">
    <location>
        <begin position="126"/>
        <end position="129"/>
    </location>
</feature>
<keyword evidence="5" id="KW-1185">Reference proteome</keyword>
<dbReference type="PANTHER" id="PTHR35561:SF1">
    <property type="entry name" value="RNA 2',3'-CYCLIC PHOSPHODIESTERASE"/>
    <property type="match status" value="1"/>
</dbReference>
<accession>A0A075M0M2</accession>
<reference evidence="5" key="1">
    <citation type="submission" date="2013-06" db="EMBL/GenBank/DDBJ databases">
        <title>Complete Genome Sequence of Hyperthermophilic Palaeococcus pacificus DY20341T, Isolated from a Deep-Sea Hydrothermal Sediments.</title>
        <authorList>
            <person name="Zeng X."/>
            <person name="Shao Z."/>
        </authorList>
    </citation>
    <scope>NUCLEOTIDE SEQUENCE [LARGE SCALE GENOMIC DNA]</scope>
    <source>
        <strain evidence="5">DY20341</strain>
    </source>
</reference>
<dbReference type="InterPro" id="IPR014051">
    <property type="entry name" value="Phosphoesterase_HXTX"/>
</dbReference>
<evidence type="ECO:0000313" key="5">
    <source>
        <dbReference type="Proteomes" id="UP000027981"/>
    </source>
</evidence>
<dbReference type="GeneID" id="24843043"/>
<dbReference type="STRING" id="1343739.PAP_09740"/>
<dbReference type="EMBL" id="CP006019">
    <property type="protein sequence ID" value="AIF70323.1"/>
    <property type="molecule type" value="Genomic_DNA"/>
</dbReference>
<dbReference type="RefSeq" id="WP_048165787.1">
    <property type="nucleotide sequence ID" value="NZ_CP006019.1"/>
</dbReference>
<dbReference type="GO" id="GO:0004113">
    <property type="term" value="F:2',3'-cyclic-nucleotide 3'-phosphodiesterase activity"/>
    <property type="evidence" value="ECO:0007669"/>
    <property type="project" value="InterPro"/>
</dbReference>
<dbReference type="OrthoDB" id="44091at2157"/>
<dbReference type="HOGENOM" id="CLU_081251_3_4_2"/>
<protein>
    <recommendedName>
        <fullName evidence="2">RNA 2',3'-cyclic phosphodiesterase</fullName>
        <shortName evidence="2">RNA 2',3'-CPDase</shortName>
        <ecNumber evidence="2">3.1.4.58</ecNumber>
    </recommendedName>
</protein>
<proteinExistence type="inferred from homology"/>
<comment type="catalytic activity">
    <reaction evidence="2">
        <text>a 3'-end 2',3'-cyclophospho-ribonucleotide-RNA + H2O = a 3'-end 2'-phospho-ribonucleotide-RNA + H(+)</text>
        <dbReference type="Rhea" id="RHEA:11828"/>
        <dbReference type="Rhea" id="RHEA-COMP:10464"/>
        <dbReference type="Rhea" id="RHEA-COMP:17353"/>
        <dbReference type="ChEBI" id="CHEBI:15377"/>
        <dbReference type="ChEBI" id="CHEBI:15378"/>
        <dbReference type="ChEBI" id="CHEBI:83064"/>
        <dbReference type="ChEBI" id="CHEBI:173113"/>
        <dbReference type="EC" id="3.1.4.58"/>
    </reaction>
</comment>
<comment type="function">
    <text evidence="2">Hydrolyzes RNA 2',3'-cyclic phosphodiester to an RNA 2'-phosphomonoester.</text>
</comment>
<dbReference type="eggNOG" id="arCOG01736">
    <property type="taxonomic scope" value="Archaea"/>
</dbReference>
<evidence type="ECO:0000256" key="1">
    <source>
        <dbReference type="ARBA" id="ARBA00022801"/>
    </source>
</evidence>
<dbReference type="Proteomes" id="UP000027981">
    <property type="component" value="Chromosome"/>
</dbReference>
<feature type="active site" description="Proton acceptor" evidence="2">
    <location>
        <position position="126"/>
    </location>
</feature>
<feature type="short sequence motif" description="HXTX 1" evidence="2">
    <location>
        <begin position="41"/>
        <end position="44"/>
    </location>
</feature>
<evidence type="ECO:0000313" key="4">
    <source>
        <dbReference type="EMBL" id="AIF70323.1"/>
    </source>
</evidence>
<dbReference type="InterPro" id="IPR009097">
    <property type="entry name" value="Cyclic_Pdiesterase"/>
</dbReference>
<dbReference type="EC" id="3.1.4.58" evidence="2"/>